<protein>
    <submittedName>
        <fullName evidence="2">DUF3667 domain-containing protein</fullName>
    </submittedName>
</protein>
<comment type="caution">
    <text evidence="2">The sequence shown here is derived from an EMBL/GenBank/DDBJ whole genome shotgun (WGS) entry which is preliminary data.</text>
</comment>
<keyword evidence="1" id="KW-1133">Transmembrane helix</keyword>
<evidence type="ECO:0000313" key="2">
    <source>
        <dbReference type="EMBL" id="MDT0556514.1"/>
    </source>
</evidence>
<feature type="transmembrane region" description="Helical" evidence="1">
    <location>
        <begin position="286"/>
        <end position="307"/>
    </location>
</feature>
<dbReference type="Pfam" id="PF12412">
    <property type="entry name" value="DUF3667"/>
    <property type="match status" value="1"/>
</dbReference>
<proteinExistence type="predicted"/>
<sequence length="372" mass="43851">MSTNKPIKNTDRRATVYRGTKCLNCTHPLDLSDVYCPYCSQLNTTKQLSLKDFLGEFFNSIVSYDSRLRYTLKDLLFRPGIATKNYVAGQRLKYANPFRFFLSVSIIYFLIQGLITSISADSNPFVNINETSSERKKENTTKNSPLIIATEKDTIIQARDAMNLIDSDTIKKSEKFTYYSEKQLDTMEWGERLVTRYRLYSDFYDEHKIKQSSKAIDSLNHTNTRFNRWLYSKNESIENIKEKPLEFVNYLMGKVPFFLFFFTPLFALFFWLIYSKKKHSYIEHVIFIFHIFSFLFLGMLIAIIPDLLFGNDIVMSVLFLLIGPFYFYKALRNFYQQKRLKTILKFVFLNFTFWISTTVAAFLFFLVTAAIY</sequence>
<gene>
    <name evidence="2" type="ORF">RM538_10890</name>
</gene>
<accession>A0ABU2YFR2</accession>
<keyword evidence="1" id="KW-0472">Membrane</keyword>
<evidence type="ECO:0000256" key="1">
    <source>
        <dbReference type="SAM" id="Phobius"/>
    </source>
</evidence>
<dbReference type="EMBL" id="JAVRHZ010000007">
    <property type="protein sequence ID" value="MDT0556514.1"/>
    <property type="molecule type" value="Genomic_DNA"/>
</dbReference>
<feature type="transmembrane region" description="Helical" evidence="1">
    <location>
        <begin position="343"/>
        <end position="371"/>
    </location>
</feature>
<name>A0ABU2YFR2_9FLAO</name>
<reference evidence="2 3" key="1">
    <citation type="submission" date="2023-09" db="EMBL/GenBank/DDBJ databases">
        <authorList>
            <person name="Rey-Velasco X."/>
        </authorList>
    </citation>
    <scope>NUCLEOTIDE SEQUENCE [LARGE SCALE GENOMIC DNA]</scope>
    <source>
        <strain evidence="2 3">W242</strain>
    </source>
</reference>
<dbReference type="RefSeq" id="WP_311333465.1">
    <property type="nucleotide sequence ID" value="NZ_JAVRHZ010000007.1"/>
</dbReference>
<organism evidence="2 3">
    <name type="scientific">Patiriisocius hiemis</name>
    <dbReference type="NCBI Taxonomy" id="3075604"/>
    <lineage>
        <taxon>Bacteria</taxon>
        <taxon>Pseudomonadati</taxon>
        <taxon>Bacteroidota</taxon>
        <taxon>Flavobacteriia</taxon>
        <taxon>Flavobacteriales</taxon>
        <taxon>Flavobacteriaceae</taxon>
        <taxon>Patiriisocius</taxon>
    </lineage>
</organism>
<feature type="transmembrane region" description="Helical" evidence="1">
    <location>
        <begin position="313"/>
        <end position="331"/>
    </location>
</feature>
<dbReference type="InterPro" id="IPR022134">
    <property type="entry name" value="DUF3667"/>
</dbReference>
<keyword evidence="3" id="KW-1185">Reference proteome</keyword>
<evidence type="ECO:0000313" key="3">
    <source>
        <dbReference type="Proteomes" id="UP001254488"/>
    </source>
</evidence>
<dbReference type="Proteomes" id="UP001254488">
    <property type="component" value="Unassembled WGS sequence"/>
</dbReference>
<feature type="transmembrane region" description="Helical" evidence="1">
    <location>
        <begin position="100"/>
        <end position="120"/>
    </location>
</feature>
<keyword evidence="1" id="KW-0812">Transmembrane</keyword>
<feature type="transmembrane region" description="Helical" evidence="1">
    <location>
        <begin position="255"/>
        <end position="274"/>
    </location>
</feature>